<dbReference type="RefSeq" id="WP_094078060.1">
    <property type="nucleotide sequence ID" value="NZ_NBYO01000003.1"/>
</dbReference>
<feature type="transmembrane region" description="Helical" evidence="1">
    <location>
        <begin position="37"/>
        <end position="61"/>
    </location>
</feature>
<keyword evidence="1" id="KW-1133">Transmembrane helix</keyword>
<reference evidence="3" key="1">
    <citation type="journal article" date="2017" name="Int. J. Syst. Evol. Microbiol.">
        <title>Notoacmeibacter marinus gen. nov., sp. nov., isolated from the gut of a limpet and proposal of Notoacmeibacteraceae fam. nov. in the order Rhizobiales of the class Alphaproteobacteria.</title>
        <authorList>
            <person name="Huang Z."/>
            <person name="Guo F."/>
            <person name="Lai Q."/>
        </authorList>
    </citation>
    <scope>NUCLEOTIDE SEQUENCE [LARGE SCALE GENOMIC DNA]</scope>
    <source>
        <strain evidence="3">XMTR2A4</strain>
    </source>
</reference>
<keyword evidence="3" id="KW-1185">Reference proteome</keyword>
<name>A0A231UTL1_9HYPH</name>
<dbReference type="AlphaFoldDB" id="A0A231UTL1"/>
<feature type="transmembrane region" description="Helical" evidence="1">
    <location>
        <begin position="6"/>
        <end position="25"/>
    </location>
</feature>
<accession>A0A231UTL1</accession>
<keyword evidence="1" id="KW-0812">Transmembrane</keyword>
<gene>
    <name evidence="2" type="ORF">B7H23_13945</name>
</gene>
<organism evidence="2 3">
    <name type="scientific">Notoacmeibacter marinus</name>
    <dbReference type="NCBI Taxonomy" id="1876515"/>
    <lineage>
        <taxon>Bacteria</taxon>
        <taxon>Pseudomonadati</taxon>
        <taxon>Pseudomonadota</taxon>
        <taxon>Alphaproteobacteria</taxon>
        <taxon>Hyphomicrobiales</taxon>
        <taxon>Notoacmeibacteraceae</taxon>
        <taxon>Notoacmeibacter</taxon>
    </lineage>
</organism>
<keyword evidence="1" id="KW-0472">Membrane</keyword>
<comment type="caution">
    <text evidence="2">The sequence shown here is derived from an EMBL/GenBank/DDBJ whole genome shotgun (WGS) entry which is preliminary data.</text>
</comment>
<evidence type="ECO:0000313" key="2">
    <source>
        <dbReference type="EMBL" id="OXS99278.1"/>
    </source>
</evidence>
<dbReference type="EMBL" id="NBYO01000003">
    <property type="protein sequence ID" value="OXS99278.1"/>
    <property type="molecule type" value="Genomic_DNA"/>
</dbReference>
<evidence type="ECO:0000256" key="1">
    <source>
        <dbReference type="SAM" id="Phobius"/>
    </source>
</evidence>
<sequence length="64" mass="6716">MSANLLGLVCGIVLAVADFALLTMLGRRLDLAGPSGILRITAIVQLIAFPIIGWFLGPYVFGEG</sequence>
<protein>
    <submittedName>
        <fullName evidence="2">Uncharacterized protein</fullName>
    </submittedName>
</protein>
<proteinExistence type="predicted"/>
<evidence type="ECO:0000313" key="3">
    <source>
        <dbReference type="Proteomes" id="UP000215405"/>
    </source>
</evidence>
<dbReference type="Proteomes" id="UP000215405">
    <property type="component" value="Unassembled WGS sequence"/>
</dbReference>